<evidence type="ECO:0000256" key="2">
    <source>
        <dbReference type="ARBA" id="ARBA00022448"/>
    </source>
</evidence>
<protein>
    <submittedName>
        <fullName evidence="7">Type I secretion system, outer membrane component LapE # AggA</fullName>
    </submittedName>
</protein>
<keyword evidence="4" id="KW-0812">Transmembrane</keyword>
<name>A0A1W1C8K5_9ZZZZ</name>
<gene>
    <name evidence="7" type="ORF">MNB_SV-6-357</name>
</gene>
<dbReference type="InterPro" id="IPR051906">
    <property type="entry name" value="TolC-like"/>
</dbReference>
<evidence type="ECO:0000256" key="3">
    <source>
        <dbReference type="ARBA" id="ARBA00022452"/>
    </source>
</evidence>
<organism evidence="7">
    <name type="scientific">hydrothermal vent metagenome</name>
    <dbReference type="NCBI Taxonomy" id="652676"/>
    <lineage>
        <taxon>unclassified sequences</taxon>
        <taxon>metagenomes</taxon>
        <taxon>ecological metagenomes</taxon>
    </lineage>
</organism>
<dbReference type="GO" id="GO:0009279">
    <property type="term" value="C:cell outer membrane"/>
    <property type="evidence" value="ECO:0007669"/>
    <property type="project" value="UniProtKB-SubCell"/>
</dbReference>
<evidence type="ECO:0000256" key="4">
    <source>
        <dbReference type="ARBA" id="ARBA00022692"/>
    </source>
</evidence>
<dbReference type="PANTHER" id="PTHR30026:SF22">
    <property type="entry name" value="OUTER MEMBRANE EFFLUX PROTEIN"/>
    <property type="match status" value="1"/>
</dbReference>
<evidence type="ECO:0000256" key="5">
    <source>
        <dbReference type="ARBA" id="ARBA00023136"/>
    </source>
</evidence>
<evidence type="ECO:0000256" key="6">
    <source>
        <dbReference type="ARBA" id="ARBA00023237"/>
    </source>
</evidence>
<dbReference type="Gene3D" id="1.20.1600.10">
    <property type="entry name" value="Outer membrane efflux proteins (OEP)"/>
    <property type="match status" value="1"/>
</dbReference>
<proteinExistence type="predicted"/>
<dbReference type="InterPro" id="IPR003423">
    <property type="entry name" value="OMP_efflux"/>
</dbReference>
<dbReference type="InterPro" id="IPR018247">
    <property type="entry name" value="EF_Hand_1_Ca_BS"/>
</dbReference>
<dbReference type="NCBIfam" id="TIGR01844">
    <property type="entry name" value="type_I_sec_TolC"/>
    <property type="match status" value="1"/>
</dbReference>
<comment type="subcellular location">
    <subcellularLocation>
        <location evidence="1">Cell outer membrane</location>
    </subcellularLocation>
</comment>
<accession>A0A1W1C8K5</accession>
<dbReference type="GO" id="GO:0015288">
    <property type="term" value="F:porin activity"/>
    <property type="evidence" value="ECO:0007669"/>
    <property type="project" value="TreeGrafter"/>
</dbReference>
<keyword evidence="3" id="KW-1134">Transmembrane beta strand</keyword>
<dbReference type="SUPFAM" id="SSF56954">
    <property type="entry name" value="Outer membrane efflux proteins (OEP)"/>
    <property type="match status" value="1"/>
</dbReference>
<reference evidence="7" key="1">
    <citation type="submission" date="2016-10" db="EMBL/GenBank/DDBJ databases">
        <authorList>
            <person name="de Groot N.N."/>
        </authorList>
    </citation>
    <scope>NUCLEOTIDE SEQUENCE</scope>
</reference>
<dbReference type="PANTHER" id="PTHR30026">
    <property type="entry name" value="OUTER MEMBRANE PROTEIN TOLC"/>
    <property type="match status" value="1"/>
</dbReference>
<keyword evidence="2" id="KW-0813">Transport</keyword>
<dbReference type="InterPro" id="IPR010130">
    <property type="entry name" value="T1SS_OMP_TolC"/>
</dbReference>
<dbReference type="Pfam" id="PF02321">
    <property type="entry name" value="OEP"/>
    <property type="match status" value="2"/>
</dbReference>
<dbReference type="EMBL" id="FPHC01000065">
    <property type="protein sequence ID" value="SFV62106.1"/>
    <property type="molecule type" value="Genomic_DNA"/>
</dbReference>
<keyword evidence="5" id="KW-0472">Membrane</keyword>
<evidence type="ECO:0000256" key="1">
    <source>
        <dbReference type="ARBA" id="ARBA00004442"/>
    </source>
</evidence>
<dbReference type="PROSITE" id="PS00018">
    <property type="entry name" value="EF_HAND_1"/>
    <property type="match status" value="1"/>
</dbReference>
<sequence length="496" mass="55876">MGKKAILASLMLAVSISELSATTLKEIVSEVLDTNPVIIERLRNYRATKEEIGIAEAGYYPTLDIQSSVGRKYTGRLSGDGGGDTLNETYSVFQNSLILRQSIFNGFSTHEQVNYQKMRTLAAGYSYLEKANDVTLQTIKVYIDLLRNQELLRNSNLNVEHNTELYRKVSKAYKAGLTSLSEVSKIQSSLSLAKSNMMVQKNRLANAIFNFRRVTGRIVSIKDLKKPNFNIALPQNKRSASMYALEYNPSLLVGKYNIKGAEALYRESKSKFYPKIDFEASENYNQNYNEFTGIDDRFQAMLVVSYNLYNGGADEAAKRNKISKLSQEVAVTDDLKRQVIEGMELSWGAYDLALEQIPFLTDYKKQSGETLKLYSKEYELGERSLLDLLATENDLKRANDELINAKYNLLLSKYRILDAMGLTMASIMGNVQKYYQRVGIFNQGKSTPSDTLPRSFDKDNDGVVSNKDLCANSKKRNGLLPFGCTKSISNLESIRL</sequence>
<evidence type="ECO:0000313" key="7">
    <source>
        <dbReference type="EMBL" id="SFV62106.1"/>
    </source>
</evidence>
<dbReference type="GO" id="GO:1990281">
    <property type="term" value="C:efflux pump complex"/>
    <property type="evidence" value="ECO:0007669"/>
    <property type="project" value="TreeGrafter"/>
</dbReference>
<dbReference type="AlphaFoldDB" id="A0A1W1C8K5"/>
<keyword evidence="6" id="KW-0998">Cell outer membrane</keyword>
<dbReference type="GO" id="GO:0015562">
    <property type="term" value="F:efflux transmembrane transporter activity"/>
    <property type="evidence" value="ECO:0007669"/>
    <property type="project" value="InterPro"/>
</dbReference>